<gene>
    <name evidence="3" type="ORF">TanjilG_22549</name>
</gene>
<feature type="domain" description="Pectinesterase inhibitor" evidence="2">
    <location>
        <begin position="58"/>
        <end position="167"/>
    </location>
</feature>
<dbReference type="EMBL" id="CM007362">
    <property type="protein sequence ID" value="OIW17437.1"/>
    <property type="molecule type" value="Genomic_DNA"/>
</dbReference>
<proteinExistence type="predicted"/>
<reference evidence="3 4" key="1">
    <citation type="journal article" date="2017" name="Plant Biotechnol. J.">
        <title>A comprehensive draft genome sequence for lupin (Lupinus angustifolius), an emerging health food: insights into plant-microbe interactions and legume evolution.</title>
        <authorList>
            <person name="Hane J.K."/>
            <person name="Ming Y."/>
            <person name="Kamphuis L.G."/>
            <person name="Nelson M.N."/>
            <person name="Garg G."/>
            <person name="Atkins C.A."/>
            <person name="Bayer P.E."/>
            <person name="Bravo A."/>
            <person name="Bringans S."/>
            <person name="Cannon S."/>
            <person name="Edwards D."/>
            <person name="Foley R."/>
            <person name="Gao L.L."/>
            <person name="Harrison M.J."/>
            <person name="Huang W."/>
            <person name="Hurgobin B."/>
            <person name="Li S."/>
            <person name="Liu C.W."/>
            <person name="McGrath A."/>
            <person name="Morahan G."/>
            <person name="Murray J."/>
            <person name="Weller J."/>
            <person name="Jian J."/>
            <person name="Singh K.B."/>
        </authorList>
    </citation>
    <scope>NUCLEOTIDE SEQUENCE [LARGE SCALE GENOMIC DNA]</scope>
    <source>
        <strain evidence="4">cv. Tanjil</strain>
        <tissue evidence="3">Whole plant</tissue>
    </source>
</reference>
<evidence type="ECO:0000256" key="1">
    <source>
        <dbReference type="SAM" id="SignalP"/>
    </source>
</evidence>
<dbReference type="Proteomes" id="UP000188354">
    <property type="component" value="Chromosome LG02"/>
</dbReference>
<keyword evidence="1" id="KW-0732">Signal</keyword>
<feature type="signal peptide" evidence="1">
    <location>
        <begin position="1"/>
        <end position="29"/>
    </location>
</feature>
<dbReference type="Gene3D" id="1.20.140.40">
    <property type="entry name" value="Invertase/pectin methylesterase inhibitor family protein"/>
    <property type="match status" value="1"/>
</dbReference>
<dbReference type="GO" id="GO:0004857">
    <property type="term" value="F:enzyme inhibitor activity"/>
    <property type="evidence" value="ECO:0007669"/>
    <property type="project" value="InterPro"/>
</dbReference>
<evidence type="ECO:0000313" key="3">
    <source>
        <dbReference type="EMBL" id="OIW17437.1"/>
    </source>
</evidence>
<dbReference type="SUPFAM" id="SSF101148">
    <property type="entry name" value="Plant invertase/pectin methylesterase inhibitor"/>
    <property type="match status" value="1"/>
</dbReference>
<dbReference type="AlphaFoldDB" id="A0A4P1RSG6"/>
<keyword evidence="4" id="KW-1185">Reference proteome</keyword>
<dbReference type="InterPro" id="IPR035513">
    <property type="entry name" value="Invertase/methylesterase_inhib"/>
</dbReference>
<evidence type="ECO:0000313" key="4">
    <source>
        <dbReference type="Proteomes" id="UP000188354"/>
    </source>
</evidence>
<evidence type="ECO:0000259" key="2">
    <source>
        <dbReference type="Pfam" id="PF04043"/>
    </source>
</evidence>
<protein>
    <recommendedName>
        <fullName evidence="2">Pectinesterase inhibitor domain-containing protein</fullName>
    </recommendedName>
</protein>
<organism evidence="3 4">
    <name type="scientific">Lupinus angustifolius</name>
    <name type="common">Narrow-leaved blue lupine</name>
    <dbReference type="NCBI Taxonomy" id="3871"/>
    <lineage>
        <taxon>Eukaryota</taxon>
        <taxon>Viridiplantae</taxon>
        <taxon>Streptophyta</taxon>
        <taxon>Embryophyta</taxon>
        <taxon>Tracheophyta</taxon>
        <taxon>Spermatophyta</taxon>
        <taxon>Magnoliopsida</taxon>
        <taxon>eudicotyledons</taxon>
        <taxon>Gunneridae</taxon>
        <taxon>Pentapetalae</taxon>
        <taxon>rosids</taxon>
        <taxon>fabids</taxon>
        <taxon>Fabales</taxon>
        <taxon>Fabaceae</taxon>
        <taxon>Papilionoideae</taxon>
        <taxon>50 kb inversion clade</taxon>
        <taxon>genistoids sensu lato</taxon>
        <taxon>core genistoids</taxon>
        <taxon>Genisteae</taxon>
        <taxon>Lupinus</taxon>
    </lineage>
</organism>
<dbReference type="Gramene" id="OIW17437">
    <property type="protein sequence ID" value="OIW17437"/>
    <property type="gene ID" value="TanjilG_22549"/>
</dbReference>
<sequence>MDFTKILLLIVPISSLLISTNVMPTTSRASSLISMGNIFKDRGKTTQVIRVSPQVILFCKDTDNPTLCVETIIPYFQDKFNLIVALETEFETALNQSLKISNVIAQALVQPFNKSTSALNICKSQYKNIVDTINETAELLNQQNIVDVYYKFSTMMVDTSCEEAIVESHEDET</sequence>
<dbReference type="InterPro" id="IPR006501">
    <property type="entry name" value="Pectinesterase_inhib_dom"/>
</dbReference>
<accession>A0A4P1RSG6</accession>
<name>A0A4P1RSG6_LUPAN</name>
<dbReference type="Pfam" id="PF04043">
    <property type="entry name" value="PMEI"/>
    <property type="match status" value="1"/>
</dbReference>
<feature type="chain" id="PRO_5020033674" description="Pectinesterase inhibitor domain-containing protein" evidence="1">
    <location>
        <begin position="30"/>
        <end position="173"/>
    </location>
</feature>